<dbReference type="GeneID" id="78447014"/>
<dbReference type="RefSeq" id="WP_011249456.1">
    <property type="nucleotide sequence ID" value="NC_006624.1"/>
</dbReference>
<dbReference type="Proteomes" id="UP000000536">
    <property type="component" value="Chromosome"/>
</dbReference>
<dbReference type="STRING" id="69014.TK0501"/>
<keyword evidence="2" id="KW-1185">Reference proteome</keyword>
<dbReference type="HOGENOM" id="CLU_188108_0_0_2"/>
<name>Q5JDA0_THEKO</name>
<protein>
    <recommendedName>
        <fullName evidence="3">DUF4258 domain-containing protein</fullName>
    </recommendedName>
</protein>
<gene>
    <name evidence="1" type="ordered locus">TK0501</name>
</gene>
<dbReference type="InterPro" id="IPR025354">
    <property type="entry name" value="DUF4258"/>
</dbReference>
<reference evidence="1 2" key="1">
    <citation type="journal article" date="2005" name="Genome Res.">
        <title>Complete genome sequence of the hyperthermophilic archaeon Thermococcus kodakaraensis KOD1 and comparison with Pyrococcus genomes.</title>
        <authorList>
            <person name="Fukui T."/>
            <person name="Atomi H."/>
            <person name="Kanai T."/>
            <person name="Matsumi R."/>
            <person name="Fujiwara S."/>
            <person name="Imanaka T."/>
        </authorList>
    </citation>
    <scope>NUCLEOTIDE SEQUENCE [LARGE SCALE GENOMIC DNA]</scope>
    <source>
        <strain evidence="2">ATCC BAA-918 / JCM 12380 / KOD1</strain>
    </source>
</reference>
<evidence type="ECO:0000313" key="2">
    <source>
        <dbReference type="Proteomes" id="UP000000536"/>
    </source>
</evidence>
<dbReference type="OrthoDB" id="96559at2157"/>
<dbReference type="AlphaFoldDB" id="Q5JDA0"/>
<dbReference type="eggNOG" id="arCOG04024">
    <property type="taxonomic scope" value="Archaea"/>
</dbReference>
<accession>Q5JDA0</accession>
<dbReference type="KEGG" id="tko:TK0501"/>
<sequence length="90" mass="10285">MVEVRFTGHAVEALRKREIAGEDVISALQNPDIRAVDMLTGHFIAVKKNGRWLVVVYDAAHEGIEVVTVYEVSRKTQIERRIKKGRWVEV</sequence>
<organism evidence="1 2">
    <name type="scientific">Thermococcus kodakarensis (strain ATCC BAA-918 / JCM 12380 / KOD1)</name>
    <name type="common">Pyrococcus kodakaraensis (strain KOD1)</name>
    <dbReference type="NCBI Taxonomy" id="69014"/>
    <lineage>
        <taxon>Archaea</taxon>
        <taxon>Methanobacteriati</taxon>
        <taxon>Methanobacteriota</taxon>
        <taxon>Thermococci</taxon>
        <taxon>Thermococcales</taxon>
        <taxon>Thermococcaceae</taxon>
        <taxon>Thermococcus</taxon>
    </lineage>
</organism>
<dbReference type="InParanoid" id="Q5JDA0"/>
<dbReference type="Pfam" id="PF14076">
    <property type="entry name" value="DUF4258"/>
    <property type="match status" value="1"/>
</dbReference>
<dbReference type="EMBL" id="AP006878">
    <property type="protein sequence ID" value="BAD84690.1"/>
    <property type="molecule type" value="Genomic_DNA"/>
</dbReference>
<dbReference type="EnsemblBacteria" id="BAD84690">
    <property type="protein sequence ID" value="BAD84690"/>
    <property type="gene ID" value="TK0501"/>
</dbReference>
<proteinExistence type="predicted"/>
<evidence type="ECO:0000313" key="1">
    <source>
        <dbReference type="EMBL" id="BAD84690.1"/>
    </source>
</evidence>
<dbReference type="PATRIC" id="fig|69014.16.peg.491"/>
<evidence type="ECO:0008006" key="3">
    <source>
        <dbReference type="Google" id="ProtNLM"/>
    </source>
</evidence>